<keyword evidence="5" id="KW-1278">Translocase</keyword>
<comment type="similarity">
    <text evidence="1">Belongs to the ABC transporter superfamily.</text>
</comment>
<proteinExistence type="inferred from homology"/>
<dbReference type="InterPro" id="IPR003439">
    <property type="entry name" value="ABC_transporter-like_ATP-bd"/>
</dbReference>
<dbReference type="eggNOG" id="COG1120">
    <property type="taxonomic scope" value="Bacteria"/>
</dbReference>
<dbReference type="Gene3D" id="3.40.50.300">
    <property type="entry name" value="P-loop containing nucleotide triphosphate hydrolases"/>
    <property type="match status" value="1"/>
</dbReference>
<organism evidence="8 9">
    <name type="scientific">Pasteurella bettyae CCUG 2042</name>
    <dbReference type="NCBI Taxonomy" id="1095749"/>
    <lineage>
        <taxon>Bacteria</taxon>
        <taxon>Pseudomonadati</taxon>
        <taxon>Pseudomonadota</taxon>
        <taxon>Gammaproteobacteria</taxon>
        <taxon>Pasteurellales</taxon>
        <taxon>Pasteurellaceae</taxon>
        <taxon>Pasteurella</taxon>
    </lineage>
</organism>
<keyword evidence="4 8" id="KW-0067">ATP-binding</keyword>
<dbReference type="Proteomes" id="UP000006457">
    <property type="component" value="Unassembled WGS sequence"/>
</dbReference>
<accession>I3DIQ1</accession>
<comment type="caution">
    <text evidence="8">The sequence shown here is derived from an EMBL/GenBank/DDBJ whole genome shotgun (WGS) entry which is preliminary data.</text>
</comment>
<dbReference type="FunFam" id="3.40.50.300:FF:000134">
    <property type="entry name" value="Iron-enterobactin ABC transporter ATP-binding protein"/>
    <property type="match status" value="1"/>
</dbReference>
<protein>
    <submittedName>
        <fullName evidence="8">ABC transporter, ATP-binding protein</fullName>
    </submittedName>
</protein>
<dbReference type="PANTHER" id="PTHR42794">
    <property type="entry name" value="HEMIN IMPORT ATP-BINDING PROTEIN HMUV"/>
    <property type="match status" value="1"/>
</dbReference>
<feature type="domain" description="ABC transporter" evidence="7">
    <location>
        <begin position="4"/>
        <end position="253"/>
    </location>
</feature>
<dbReference type="SMART" id="SM00382">
    <property type="entry name" value="AAA"/>
    <property type="match status" value="1"/>
</dbReference>
<evidence type="ECO:0000256" key="6">
    <source>
        <dbReference type="ARBA" id="ARBA00037066"/>
    </source>
</evidence>
<dbReference type="PROSITE" id="PS50893">
    <property type="entry name" value="ABC_TRANSPORTER_2"/>
    <property type="match status" value="1"/>
</dbReference>
<dbReference type="EMBL" id="AJSX01000007">
    <property type="protein sequence ID" value="EIJ71594.1"/>
    <property type="molecule type" value="Genomic_DNA"/>
</dbReference>
<keyword evidence="2" id="KW-0813">Transport</keyword>
<evidence type="ECO:0000256" key="5">
    <source>
        <dbReference type="ARBA" id="ARBA00022967"/>
    </source>
</evidence>
<evidence type="ECO:0000256" key="3">
    <source>
        <dbReference type="ARBA" id="ARBA00022741"/>
    </source>
</evidence>
<dbReference type="CDD" id="cd03214">
    <property type="entry name" value="ABC_Iron-Siderophores_B12_Hemin"/>
    <property type="match status" value="1"/>
</dbReference>
<reference evidence="8 9" key="1">
    <citation type="submission" date="2012-03" db="EMBL/GenBank/DDBJ databases">
        <authorList>
            <person name="Harkins D.M."/>
            <person name="Madupu R."/>
            <person name="Durkin A.S."/>
            <person name="Torralba M."/>
            <person name="Methe B."/>
            <person name="Sutton G.G."/>
            <person name="Nelson K.E."/>
        </authorList>
    </citation>
    <scope>NUCLEOTIDE SEQUENCE [LARGE SCALE GENOMIC DNA]</scope>
    <source>
        <strain evidence="8 9">CCUG 2042</strain>
    </source>
</reference>
<keyword evidence="3" id="KW-0547">Nucleotide-binding</keyword>
<name>I3DIQ1_9PAST</name>
<dbReference type="PATRIC" id="fig|1095749.3.peg.339"/>
<dbReference type="GO" id="GO:0016887">
    <property type="term" value="F:ATP hydrolysis activity"/>
    <property type="evidence" value="ECO:0007669"/>
    <property type="project" value="InterPro"/>
</dbReference>
<dbReference type="PROSITE" id="PS00211">
    <property type="entry name" value="ABC_TRANSPORTER_1"/>
    <property type="match status" value="1"/>
</dbReference>
<dbReference type="SUPFAM" id="SSF52540">
    <property type="entry name" value="P-loop containing nucleoside triphosphate hydrolases"/>
    <property type="match status" value="1"/>
</dbReference>
<dbReference type="InterPro" id="IPR027417">
    <property type="entry name" value="P-loop_NTPase"/>
</dbReference>
<dbReference type="PANTHER" id="PTHR42794:SF1">
    <property type="entry name" value="HEMIN IMPORT ATP-BINDING PROTEIN HMUV"/>
    <property type="match status" value="1"/>
</dbReference>
<evidence type="ECO:0000313" key="9">
    <source>
        <dbReference type="Proteomes" id="UP000006457"/>
    </source>
</evidence>
<evidence type="ECO:0000256" key="4">
    <source>
        <dbReference type="ARBA" id="ARBA00022840"/>
    </source>
</evidence>
<dbReference type="GO" id="GO:0005524">
    <property type="term" value="F:ATP binding"/>
    <property type="evidence" value="ECO:0007669"/>
    <property type="project" value="UniProtKB-KW"/>
</dbReference>
<evidence type="ECO:0000256" key="2">
    <source>
        <dbReference type="ARBA" id="ARBA00022448"/>
    </source>
</evidence>
<dbReference type="Pfam" id="PF00005">
    <property type="entry name" value="ABC_tran"/>
    <property type="match status" value="1"/>
</dbReference>
<evidence type="ECO:0000256" key="1">
    <source>
        <dbReference type="ARBA" id="ARBA00005417"/>
    </source>
</evidence>
<dbReference type="InterPro" id="IPR017871">
    <property type="entry name" value="ABC_transporter-like_CS"/>
</dbReference>
<sequence>MTMLKIENLTFRRGQHIILNDVNLTLKQGQLLTLLGANGAGKSTLLNCISGLITPNQGKVFLKEKDIKQLSSKQIAQQVAYISQQSPQTYQYTVKDYVVLGRASHLNIFDKPKEEDYYYVEKALAILDISHLCDKVYMQLSGGQKQMVNIAKVLVQQPQLILFDEPTSALDYGNVFRVLKLVKELVEQSFSVIMTTHNPEHPILLQKEINESLTALLTNEGKLLVGETPKIITQSNLTQLYDQANLRLFPVKELQRNVCTIAKL</sequence>
<dbReference type="InterPro" id="IPR003593">
    <property type="entry name" value="AAA+_ATPase"/>
</dbReference>
<gene>
    <name evidence="8" type="ORF">HMPREF1052_0106</name>
</gene>
<evidence type="ECO:0000259" key="7">
    <source>
        <dbReference type="PROSITE" id="PS50893"/>
    </source>
</evidence>
<dbReference type="AlphaFoldDB" id="I3DIQ1"/>
<keyword evidence="9" id="KW-1185">Reference proteome</keyword>
<evidence type="ECO:0000313" key="8">
    <source>
        <dbReference type="EMBL" id="EIJ71594.1"/>
    </source>
</evidence>
<comment type="function">
    <text evidence="6">Part of the ABC transporter complex HmuTUV involved in hemin import. Responsible for energy coupling to the transport system.</text>
</comment>